<evidence type="ECO:0000256" key="1">
    <source>
        <dbReference type="ARBA" id="ARBA00022679"/>
    </source>
</evidence>
<proteinExistence type="predicted"/>
<dbReference type="Pfam" id="PF02515">
    <property type="entry name" value="CoA_transf_3"/>
    <property type="match status" value="2"/>
</dbReference>
<dbReference type="AlphaFoldDB" id="A0A1I6KCY2"/>
<keyword evidence="1 2" id="KW-0808">Transferase</keyword>
<dbReference type="Proteomes" id="UP000198824">
    <property type="component" value="Unassembled WGS sequence"/>
</dbReference>
<dbReference type="Gene3D" id="3.30.1540.10">
    <property type="entry name" value="formyl-coa transferase, domain 3"/>
    <property type="match status" value="2"/>
</dbReference>
<dbReference type="InterPro" id="IPR044855">
    <property type="entry name" value="CoA-Trfase_III_dom3_sf"/>
</dbReference>
<reference evidence="2 3" key="1">
    <citation type="submission" date="2016-10" db="EMBL/GenBank/DDBJ databases">
        <authorList>
            <person name="de Groot N.N."/>
        </authorList>
    </citation>
    <scope>NUCLEOTIDE SEQUENCE [LARGE SCALE GENOMIC DNA]</scope>
    <source>
        <strain evidence="2 3">S5-249</strain>
    </source>
</reference>
<dbReference type="STRING" id="1166337.SAMN05192580_1584"/>
<dbReference type="InterPro" id="IPR023606">
    <property type="entry name" value="CoA-Trfase_III_dom_1_sf"/>
</dbReference>
<name>A0A1I6KCY2_9SPHN</name>
<dbReference type="PANTHER" id="PTHR48228:SF6">
    <property type="entry name" value="L-CARNITINE COA-TRANSFERASE"/>
    <property type="match status" value="1"/>
</dbReference>
<dbReference type="SUPFAM" id="SSF89796">
    <property type="entry name" value="CoA-transferase family III (CaiB/BaiF)"/>
    <property type="match status" value="2"/>
</dbReference>
<evidence type="ECO:0000313" key="2">
    <source>
        <dbReference type="EMBL" id="SFR89082.1"/>
    </source>
</evidence>
<dbReference type="RefSeq" id="WP_093313033.1">
    <property type="nucleotide sequence ID" value="NZ_FOZG01000001.1"/>
</dbReference>
<dbReference type="EMBL" id="FOZG01000001">
    <property type="protein sequence ID" value="SFR89082.1"/>
    <property type="molecule type" value="Genomic_DNA"/>
</dbReference>
<dbReference type="InterPro" id="IPR050509">
    <property type="entry name" value="CoA-transferase_III"/>
</dbReference>
<organism evidence="2 3">
    <name type="scientific">Sphingomonas jatrophae</name>
    <dbReference type="NCBI Taxonomy" id="1166337"/>
    <lineage>
        <taxon>Bacteria</taxon>
        <taxon>Pseudomonadati</taxon>
        <taxon>Pseudomonadota</taxon>
        <taxon>Alphaproteobacteria</taxon>
        <taxon>Sphingomonadales</taxon>
        <taxon>Sphingomonadaceae</taxon>
        <taxon>Sphingomonas</taxon>
    </lineage>
</organism>
<gene>
    <name evidence="2" type="ORF">SAMN05192580_1584</name>
</gene>
<dbReference type="Gene3D" id="3.40.50.10540">
    <property type="entry name" value="Crotonobetainyl-coa:carnitine coa-transferase, domain 1"/>
    <property type="match status" value="2"/>
</dbReference>
<protein>
    <submittedName>
        <fullName evidence="2">Crotonobetainyl-CoA:carnitine CoA-transferase CaiB</fullName>
    </submittedName>
</protein>
<sequence length="792" mass="85660">MAGPLQSLVVIDASRVMTGAIVGMLLADHGAEVIKVEPHGGAFFAHDLTRKAWDRGKRSVELAYEDAAERETLKALVATADIFIHSLPTAEAQALGLDRETLAREQPGLIVTVLEAYGDDTPFADRPYGESLAAARLGQMVDKASSFRPGPMYPGHPALHYGQAFLAAIGILAAIRARRETGEGQTVRASLMDAMMAQSPMNNWWQEAGLSYIRTADSGAMDRFGHTRLVTGMFECADGLFMQIHTGGPGGFRSAMEVLGFGDRIQQVKGPEMATPLNDEEYRIARVEIFERTKTKPRDEWIRLFQAADVAALPVLEPAEVLLDDQVEFVGQRIDIADPDFGTIRQAAPAVRFNDAQPDLPGPAPAIGADNGALQTLLARAPARVEATGRTVRHPLEGLRVLDFSSFFACGFAGRLMSDLGADVIKVETPEGDQMRPLPDVFDAAQRGKRGIVLNLKSPEGLAAAHKLVESADVVMHNLRPGKADKLGIGYQTLSALNPRLIFTYLPGYGSRGPKALLKSFAPLVSGWTGLLYEGGGEGNPPTRSVFGNEDYNNGFLGAAAVLMALENRARTGRGDYVECPQLHSSLWTTSEHFLDGENRVVYGMRLDKGQTGFSALDRMYRADDGWVCICARDDAGFAALARGIGQPDLPADPRFATPRDRTANDAALQAIVAPFFQGKSAAEAFAALDAAGAPAEIVRETSWVKEVLHEPWAEQTDRVFEDKASIYGHIREFGLFNRLDRTPGIRKGSAPRLGEHTREILGEAGFTPEQIDDLVSRRIAIEHVAPASAAA</sequence>
<dbReference type="InterPro" id="IPR003673">
    <property type="entry name" value="CoA-Trfase_fam_III"/>
</dbReference>
<dbReference type="PANTHER" id="PTHR48228">
    <property type="entry name" value="SUCCINYL-COA--D-CITRAMALATE COA-TRANSFERASE"/>
    <property type="match status" value="1"/>
</dbReference>
<dbReference type="OrthoDB" id="7208981at2"/>
<accession>A0A1I6KCY2</accession>
<keyword evidence="3" id="KW-1185">Reference proteome</keyword>
<dbReference type="GO" id="GO:0016740">
    <property type="term" value="F:transferase activity"/>
    <property type="evidence" value="ECO:0007669"/>
    <property type="project" value="UniProtKB-KW"/>
</dbReference>
<evidence type="ECO:0000313" key="3">
    <source>
        <dbReference type="Proteomes" id="UP000198824"/>
    </source>
</evidence>